<evidence type="ECO:0000259" key="15">
    <source>
        <dbReference type="PROSITE" id="PS51198"/>
    </source>
</evidence>
<dbReference type="EMBL" id="BRPK01000008">
    <property type="protein sequence ID" value="GLB40402.1"/>
    <property type="molecule type" value="Genomic_DNA"/>
</dbReference>
<dbReference type="InterPro" id="IPR000212">
    <property type="entry name" value="DNA_helicase_UvrD/REP"/>
</dbReference>
<evidence type="ECO:0000256" key="8">
    <source>
        <dbReference type="ARBA" id="ARBA00023204"/>
    </source>
</evidence>
<dbReference type="Gene3D" id="2.60.40.790">
    <property type="match status" value="1"/>
</dbReference>
<dbReference type="GO" id="GO:0005634">
    <property type="term" value="C:nucleus"/>
    <property type="evidence" value="ECO:0007669"/>
    <property type="project" value="TreeGrafter"/>
</dbReference>
<dbReference type="InterPro" id="IPR002068">
    <property type="entry name" value="A-crystallin/Hsp20_dom"/>
</dbReference>
<feature type="region of interest" description="Disordered" evidence="14">
    <location>
        <begin position="850"/>
        <end position="953"/>
    </location>
</feature>
<dbReference type="Gene3D" id="1.10.486.10">
    <property type="entry name" value="PCRA, domain 4"/>
    <property type="match status" value="1"/>
</dbReference>
<proteinExistence type="inferred from homology"/>
<dbReference type="PROSITE" id="PS51198">
    <property type="entry name" value="UVRD_HELICASE_ATP_BIND"/>
    <property type="match status" value="1"/>
</dbReference>
<keyword evidence="9" id="KW-0413">Isomerase</keyword>
<dbReference type="GO" id="GO:0016787">
    <property type="term" value="F:hydrolase activity"/>
    <property type="evidence" value="ECO:0007669"/>
    <property type="project" value="UniProtKB-UniRule"/>
</dbReference>
<dbReference type="PANTHER" id="PTHR11070:SF2">
    <property type="entry name" value="ATP-DEPENDENT DNA HELICASE SRS2"/>
    <property type="match status" value="1"/>
</dbReference>
<dbReference type="SUPFAM" id="SSF52540">
    <property type="entry name" value="P-loop containing nucleoside triphosphate hydrolases"/>
    <property type="match status" value="1"/>
</dbReference>
<dbReference type="GO" id="GO:0005524">
    <property type="term" value="F:ATP binding"/>
    <property type="evidence" value="ECO:0007669"/>
    <property type="project" value="UniProtKB-UniRule"/>
</dbReference>
<dbReference type="AlphaFoldDB" id="A0A9P3PPT1"/>
<dbReference type="Gene3D" id="1.10.10.160">
    <property type="match status" value="1"/>
</dbReference>
<dbReference type="InterPro" id="IPR014017">
    <property type="entry name" value="DNA_helicase_UvrD-like_C"/>
</dbReference>
<dbReference type="EC" id="5.6.2.4" evidence="11"/>
<evidence type="ECO:0000256" key="11">
    <source>
        <dbReference type="ARBA" id="ARBA00034808"/>
    </source>
</evidence>
<evidence type="ECO:0000259" key="16">
    <source>
        <dbReference type="PROSITE" id="PS51217"/>
    </source>
</evidence>
<evidence type="ECO:0000256" key="10">
    <source>
        <dbReference type="ARBA" id="ARBA00034617"/>
    </source>
</evidence>
<gene>
    <name evidence="17" type="primary">srs2</name>
    <name evidence="17" type="ORF">LshimejAT787_0802730</name>
</gene>
<evidence type="ECO:0000256" key="5">
    <source>
        <dbReference type="ARBA" id="ARBA00022806"/>
    </source>
</evidence>
<dbReference type="PROSITE" id="PS51217">
    <property type="entry name" value="UVRD_HELICASE_CTER"/>
    <property type="match status" value="1"/>
</dbReference>
<keyword evidence="5 13" id="KW-0347">Helicase</keyword>
<dbReference type="GO" id="GO:0003677">
    <property type="term" value="F:DNA binding"/>
    <property type="evidence" value="ECO:0007669"/>
    <property type="project" value="UniProtKB-KW"/>
</dbReference>
<name>A0A9P3PPT1_LYOSH</name>
<dbReference type="Pfam" id="PF00580">
    <property type="entry name" value="UvrD-helicase"/>
    <property type="match status" value="1"/>
</dbReference>
<dbReference type="InterPro" id="IPR027417">
    <property type="entry name" value="P-loop_NTPase"/>
</dbReference>
<accession>A0A9P3PPT1</accession>
<dbReference type="InterPro" id="IPR014016">
    <property type="entry name" value="UvrD-like_ATP-bd"/>
</dbReference>
<dbReference type="OrthoDB" id="1470711at2759"/>
<dbReference type="Pfam" id="PF13361">
    <property type="entry name" value="UvrD_C"/>
    <property type="match status" value="1"/>
</dbReference>
<reference evidence="17" key="1">
    <citation type="submission" date="2022-07" db="EMBL/GenBank/DDBJ databases">
        <title>The genome of Lyophyllum shimeji provides insight into the initial evolution of ectomycorrhizal fungal genome.</title>
        <authorList>
            <person name="Kobayashi Y."/>
            <person name="Shibata T."/>
            <person name="Hirakawa H."/>
            <person name="Shigenobu S."/>
            <person name="Nishiyama T."/>
            <person name="Yamada A."/>
            <person name="Hasebe M."/>
            <person name="Kawaguchi M."/>
        </authorList>
    </citation>
    <scope>NUCLEOTIDE SEQUENCE</scope>
    <source>
        <strain evidence="17">AT787</strain>
    </source>
</reference>
<dbReference type="Gene3D" id="3.40.50.300">
    <property type="entry name" value="P-loop containing nucleotide triphosphate hydrolases"/>
    <property type="match status" value="2"/>
</dbReference>
<dbReference type="InterPro" id="IPR008978">
    <property type="entry name" value="HSP20-like_chaperone"/>
</dbReference>
<keyword evidence="3" id="KW-0227">DNA damage</keyword>
<comment type="caution">
    <text evidence="17">The sequence shown here is derived from an EMBL/GenBank/DDBJ whole genome shotgun (WGS) entry which is preliminary data.</text>
</comment>
<feature type="compositionally biased region" description="Pro residues" evidence="14">
    <location>
        <begin position="896"/>
        <end position="907"/>
    </location>
</feature>
<evidence type="ECO:0000256" key="3">
    <source>
        <dbReference type="ARBA" id="ARBA00022763"/>
    </source>
</evidence>
<keyword evidence="6 13" id="KW-0067">ATP-binding</keyword>
<comment type="catalytic activity">
    <reaction evidence="10">
        <text>Couples ATP hydrolysis with the unwinding of duplex DNA by translocating in the 3'-5' direction.</text>
        <dbReference type="EC" id="5.6.2.4"/>
    </reaction>
</comment>
<evidence type="ECO:0000256" key="2">
    <source>
        <dbReference type="ARBA" id="ARBA00022741"/>
    </source>
</evidence>
<keyword evidence="4 13" id="KW-0378">Hydrolase</keyword>
<dbReference type="FunFam" id="3.40.50.300:FF:001201">
    <property type="entry name" value="ATP-dependent DNA helicase UvrD2"/>
    <property type="match status" value="1"/>
</dbReference>
<dbReference type="SUPFAM" id="SSF49764">
    <property type="entry name" value="HSP20-like chaperones"/>
    <property type="match status" value="1"/>
</dbReference>
<protein>
    <recommendedName>
        <fullName evidence="11">DNA 3'-5' helicase</fullName>
        <ecNumber evidence="11">5.6.2.4</ecNumber>
    </recommendedName>
</protein>
<organism evidence="17 18">
    <name type="scientific">Lyophyllum shimeji</name>
    <name type="common">Hon-shimeji</name>
    <name type="synonym">Tricholoma shimeji</name>
    <dbReference type="NCBI Taxonomy" id="47721"/>
    <lineage>
        <taxon>Eukaryota</taxon>
        <taxon>Fungi</taxon>
        <taxon>Dikarya</taxon>
        <taxon>Basidiomycota</taxon>
        <taxon>Agaricomycotina</taxon>
        <taxon>Agaricomycetes</taxon>
        <taxon>Agaricomycetidae</taxon>
        <taxon>Agaricales</taxon>
        <taxon>Tricholomatineae</taxon>
        <taxon>Lyophyllaceae</taxon>
        <taxon>Lyophyllum</taxon>
    </lineage>
</organism>
<dbReference type="CDD" id="cd06464">
    <property type="entry name" value="ACD_sHsps-like"/>
    <property type="match status" value="1"/>
</dbReference>
<keyword evidence="18" id="KW-1185">Reference proteome</keyword>
<comment type="catalytic activity">
    <reaction evidence="12">
        <text>ATP + H2O = ADP + phosphate + H(+)</text>
        <dbReference type="Rhea" id="RHEA:13065"/>
        <dbReference type="ChEBI" id="CHEBI:15377"/>
        <dbReference type="ChEBI" id="CHEBI:15378"/>
        <dbReference type="ChEBI" id="CHEBI:30616"/>
        <dbReference type="ChEBI" id="CHEBI:43474"/>
        <dbReference type="ChEBI" id="CHEBI:456216"/>
        <dbReference type="EC" id="5.6.2.4"/>
    </reaction>
</comment>
<evidence type="ECO:0000256" key="12">
    <source>
        <dbReference type="ARBA" id="ARBA00048988"/>
    </source>
</evidence>
<keyword evidence="7" id="KW-0238">DNA-binding</keyword>
<dbReference type="CDD" id="cd17932">
    <property type="entry name" value="DEXQc_UvrD"/>
    <property type="match status" value="1"/>
</dbReference>
<evidence type="ECO:0000256" key="13">
    <source>
        <dbReference type="PROSITE-ProRule" id="PRU00560"/>
    </source>
</evidence>
<evidence type="ECO:0000256" key="4">
    <source>
        <dbReference type="ARBA" id="ARBA00022801"/>
    </source>
</evidence>
<dbReference type="GO" id="GO:0000725">
    <property type="term" value="P:recombinational repair"/>
    <property type="evidence" value="ECO:0007669"/>
    <property type="project" value="TreeGrafter"/>
</dbReference>
<evidence type="ECO:0000313" key="18">
    <source>
        <dbReference type="Proteomes" id="UP001063166"/>
    </source>
</evidence>
<dbReference type="PANTHER" id="PTHR11070">
    <property type="entry name" value="UVRD / RECB / PCRA DNA HELICASE FAMILY MEMBER"/>
    <property type="match status" value="1"/>
</dbReference>
<sequence length="1233" mass="137078">MSAVSQDIARRDALAAAASLLLGLNPAQLKAVQYAPETPIQILAGPGSGKTKVLTTRIAYLILHRSISASSICAVTFTNKAANEMRERLAKLIGKTRTEQLKMGTFHALCARFLRIHATSIGLDGNFTICDADESKKIIASLLKKQKDYLEEKDIVLTEGTVLSMISKAKAKGKTAKDVLSQCRIHVQEIREMSGPVAKDASLSAIDFIVGMIYDEYERTLRRNNALDFDDLLLYGVKLFTSFEHTTSWCKYMLVDEFQDTNTTQYDLMVSLARHKRVTVVGDPDQSIYGWRSAEVTNLARMCKDFCGTQKILLEQNYRSTASILRASLAIVAQDKKRIQKSLHTSHPAGSTPFLRAFATEHAEAQFIAIEIKRLVAHMGGVLCWGDFAILLRFNALSRIIESALQKNGVPCRVLGGHKFFERQEIKNVLAYLQLVDNPSFNPALVRAANVPSRGIGEKTLQEIAARAEKAGTSHLSIMEGICDGRLPDMKPTAKRKLNPFVKVIRTLRELANKGTSPADLIRRLVKLVEFEDHLRKTQPDWESRWENVKELVTFASEVETSVIAAPSTRIEGETSTSKDTPLRLFLQASMLSSEGDNQSEEDSKDKVTISTCHAAKGLEWPVVIVPSTEQGTFPLARSEDTEEERRLLYVACTRAQGLLYLTYSESRNVAGITKERKVSEFVSAVVEEDPTLFTGLQQTFLPADRRVICDILNRLLPPETEVSRRVAEFERTNQHYLMDQRRPESLASSDPVVFEHPLEITATFIPSSAMLRHPTDNLAMIFTPPVQTTTGPSTMGEARVPRPHIGNIAATFKRPPLRLAAPSPSMRIDITSSSRDPVATPSTMEMPFQPPRQQILPSHHADKASPSLVRPPQMHPLLRKIAGKPSHDENIPTHVPSPPVVAPPIPKAAHAERHVPAPTEQVSSVTNQGTKRRLGMGRGGGGNITPAQRLLPTPDPHVDYRHLVYIVHLTRLGTPYRSTSPLLSSEPAQIHPSPSFLRSYDKANPSPVTPAVTGIIYPSTPLDSITEADTSIHRPPANAFYTHPNVAASTIDDGAPRPLSDSHALDELWETIREQKERKMAKERPKVQSLEELAHELSSEQPPIDIPVLESHVSVPKSLKKQKSISSIRESSDGRSIVATFDLPDVAKQDVHVSFQRSRLVVTWATAELSEWEEDGVIVRERLERMHHRTLPLPEGTKFEEIRGVMNGRQLSLRYPNYRCVRVEPRSRSNDS</sequence>
<evidence type="ECO:0000256" key="9">
    <source>
        <dbReference type="ARBA" id="ARBA00023235"/>
    </source>
</evidence>
<evidence type="ECO:0000256" key="14">
    <source>
        <dbReference type="SAM" id="MobiDB-lite"/>
    </source>
</evidence>
<evidence type="ECO:0000256" key="7">
    <source>
        <dbReference type="ARBA" id="ARBA00023125"/>
    </source>
</evidence>
<keyword evidence="2 13" id="KW-0547">Nucleotide-binding</keyword>
<feature type="domain" description="UvrD-like helicase ATP-binding" evidence="15">
    <location>
        <begin position="23"/>
        <end position="321"/>
    </location>
</feature>
<feature type="binding site" evidence="13">
    <location>
        <begin position="44"/>
        <end position="51"/>
    </location>
    <ligand>
        <name>ATP</name>
        <dbReference type="ChEBI" id="CHEBI:30616"/>
    </ligand>
</feature>
<dbReference type="Pfam" id="PF00011">
    <property type="entry name" value="HSP20"/>
    <property type="match status" value="1"/>
</dbReference>
<feature type="domain" description="UvrD-like helicase C-terminal" evidence="16">
    <location>
        <begin position="322"/>
        <end position="618"/>
    </location>
</feature>
<dbReference type="GO" id="GO:0043138">
    <property type="term" value="F:3'-5' DNA helicase activity"/>
    <property type="evidence" value="ECO:0007669"/>
    <property type="project" value="UniProtKB-EC"/>
</dbReference>
<evidence type="ECO:0000256" key="6">
    <source>
        <dbReference type="ARBA" id="ARBA00022840"/>
    </source>
</evidence>
<keyword evidence="8" id="KW-0234">DNA repair</keyword>
<dbReference type="Proteomes" id="UP001063166">
    <property type="component" value="Unassembled WGS sequence"/>
</dbReference>
<comment type="similarity">
    <text evidence="1">Belongs to the helicase family. UvrD subfamily.</text>
</comment>
<evidence type="ECO:0000313" key="17">
    <source>
        <dbReference type="EMBL" id="GLB40402.1"/>
    </source>
</evidence>
<dbReference type="InterPro" id="IPR013986">
    <property type="entry name" value="DExx_box_DNA_helicase_dom_sf"/>
</dbReference>
<evidence type="ECO:0000256" key="1">
    <source>
        <dbReference type="ARBA" id="ARBA00009922"/>
    </source>
</evidence>